<dbReference type="STRING" id="42256.RradSPS_0013"/>
<dbReference type="KEGG" id="rrd:RradSPS_0013"/>
<dbReference type="Gene3D" id="1.20.58.100">
    <property type="entry name" value="Fumarate reductase/succinate dehydrogenase flavoprotein-like, C-terminal domain"/>
    <property type="match status" value="1"/>
</dbReference>
<dbReference type="AlphaFoldDB" id="A0A023WZA0"/>
<evidence type="ECO:0000313" key="9">
    <source>
        <dbReference type="Proteomes" id="UP000025229"/>
    </source>
</evidence>
<comment type="cofactor">
    <cofactor evidence="1">
        <name>FAD</name>
        <dbReference type="ChEBI" id="CHEBI:57692"/>
    </cofactor>
</comment>
<evidence type="ECO:0000256" key="4">
    <source>
        <dbReference type="ARBA" id="ARBA00023002"/>
    </source>
</evidence>
<dbReference type="SUPFAM" id="SSF51905">
    <property type="entry name" value="FAD/NAD(P)-binding domain"/>
    <property type="match status" value="1"/>
</dbReference>
<name>A0A023WZA0_RUBRA</name>
<evidence type="ECO:0000313" key="8">
    <source>
        <dbReference type="EMBL" id="AHY45296.1"/>
    </source>
</evidence>
<reference evidence="8 9" key="1">
    <citation type="submission" date="2014-03" db="EMBL/GenBank/DDBJ databases">
        <title>Complete genome sequence of the Radio-Resistant Rubrobacter radiotolerans RSPS-4.</title>
        <authorList>
            <person name="Egas C.C."/>
            <person name="Barroso C.C."/>
            <person name="Froufe H.J.C."/>
            <person name="Pacheco J.J."/>
            <person name="Albuquerque L.L."/>
            <person name="da Costa M.M.S."/>
        </authorList>
    </citation>
    <scope>NUCLEOTIDE SEQUENCE [LARGE SCALE GENOMIC DNA]</scope>
    <source>
        <strain evidence="8 9">RSPS-4</strain>
    </source>
</reference>
<keyword evidence="4" id="KW-0560">Oxidoreductase</keyword>
<dbReference type="EMBL" id="CP007514">
    <property type="protein sequence ID" value="AHY45296.1"/>
    <property type="molecule type" value="Genomic_DNA"/>
</dbReference>
<dbReference type="SUPFAM" id="SSF46977">
    <property type="entry name" value="Succinate dehydrogenase/fumarate reductase flavoprotein C-terminal domain"/>
    <property type="match status" value="1"/>
</dbReference>
<dbReference type="InterPro" id="IPR030664">
    <property type="entry name" value="SdhA/FrdA/AprA"/>
</dbReference>
<evidence type="ECO:0000259" key="6">
    <source>
        <dbReference type="Pfam" id="PF00890"/>
    </source>
</evidence>
<dbReference type="GO" id="GO:0033765">
    <property type="term" value="F:steroid dehydrogenase activity, acting on the CH-CH group of donors"/>
    <property type="evidence" value="ECO:0007669"/>
    <property type="project" value="UniProtKB-ARBA"/>
</dbReference>
<dbReference type="InterPro" id="IPR003953">
    <property type="entry name" value="FAD-dep_OxRdtase_2_FAD-bd"/>
</dbReference>
<dbReference type="Gene3D" id="3.90.700.10">
    <property type="entry name" value="Succinate dehydrogenase/fumarate reductase flavoprotein, catalytic domain"/>
    <property type="match status" value="1"/>
</dbReference>
<evidence type="ECO:0000256" key="2">
    <source>
        <dbReference type="ARBA" id="ARBA00022630"/>
    </source>
</evidence>
<evidence type="ECO:0000256" key="3">
    <source>
        <dbReference type="ARBA" id="ARBA00022827"/>
    </source>
</evidence>
<dbReference type="SUPFAM" id="SSF56425">
    <property type="entry name" value="Succinate dehydrogenase/fumarate reductase flavoprotein, catalytic domain"/>
    <property type="match status" value="1"/>
</dbReference>
<organism evidence="8 9">
    <name type="scientific">Rubrobacter radiotolerans</name>
    <name type="common">Arthrobacter radiotolerans</name>
    <dbReference type="NCBI Taxonomy" id="42256"/>
    <lineage>
        <taxon>Bacteria</taxon>
        <taxon>Bacillati</taxon>
        <taxon>Actinomycetota</taxon>
        <taxon>Rubrobacteria</taxon>
        <taxon>Rubrobacterales</taxon>
        <taxon>Rubrobacteraceae</taxon>
        <taxon>Rubrobacter</taxon>
    </lineage>
</organism>
<evidence type="ECO:0000259" key="7">
    <source>
        <dbReference type="Pfam" id="PF02910"/>
    </source>
</evidence>
<sequence>MRAAVEAAEKGLSVGIVTKSLLGKAHTVMAEGGMAAAVGNVDPEDSWRQHFVDTMKGGKFINNWRMAEIHAKESPDRVYELEQWGALFNRTDAGRISQRAFGAHTYRRLCHVGDRTGLELIRTMQEKVLATDTEVFMETTVTKLFQDERGRVTGALAYTRASGKFILFKAKATIMASGGWGRIFKVTSNSWEGTGDGAILAYEVGAEMIDMEMVQFHPTGMVWPPGVRGLLVTEGVRGEGGVLRNSEGKRYMGDYDPERMELSSRDVVARANFSEVQAGRGSEHGGVYLDITHLGYDGIMKKLPTMYEQFKNLADVDISKEPMEVFPTIHYTMGGIKVEAENCATTVDGLFAAGECAGGLHGANRLGGNSLSDLLVFGRRAGLGAIEYVENTTHGADVSEEDVQAEIRRVLDPMERPPSDKDESPYLLQSELQDVMMEHANLVRDEDGLKEGLGKVLAIKDRVPNVKVGGTRMFNPGWHACQDIRYLVMVSEMIIRCAIERKEKRGSQWRLDHDELVDEYSNINFISKKGPQGEVEIERREIPPIPDHLAELLEQSQKGVKV</sequence>
<dbReference type="FunFam" id="3.90.700.10:FF:000005">
    <property type="entry name" value="Succinate dehydrogenase flavoprotein subunit"/>
    <property type="match status" value="1"/>
</dbReference>
<feature type="domain" description="FAD-dependent oxidoreductase 2 FAD-binding" evidence="6">
    <location>
        <begin position="1"/>
        <end position="371"/>
    </location>
</feature>
<keyword evidence="3" id="KW-0274">FAD</keyword>
<evidence type="ECO:0000256" key="1">
    <source>
        <dbReference type="ARBA" id="ARBA00001974"/>
    </source>
</evidence>
<proteinExistence type="predicted"/>
<dbReference type="InterPro" id="IPR027477">
    <property type="entry name" value="Succ_DH/fumarate_Rdtase_cat_sf"/>
</dbReference>
<keyword evidence="2" id="KW-0285">Flavoprotein</keyword>
<dbReference type="eggNOG" id="COG1053">
    <property type="taxonomic scope" value="Bacteria"/>
</dbReference>
<gene>
    <name evidence="8" type="ORF">RradSPS_0013</name>
</gene>
<dbReference type="InterPro" id="IPR036188">
    <property type="entry name" value="FAD/NAD-bd_sf"/>
</dbReference>
<dbReference type="PANTHER" id="PTHR11632:SF51">
    <property type="entry name" value="SUCCINATE DEHYDROGENASE [UBIQUINONE] FLAVOPROTEIN SUBUNIT, MITOCHONDRIAL"/>
    <property type="match status" value="1"/>
</dbReference>
<keyword evidence="9" id="KW-1185">Reference proteome</keyword>
<dbReference type="PANTHER" id="PTHR11632">
    <property type="entry name" value="SUCCINATE DEHYDROGENASE 2 FLAVOPROTEIN SUBUNIT"/>
    <property type="match status" value="1"/>
</dbReference>
<dbReference type="Proteomes" id="UP000025229">
    <property type="component" value="Chromosome"/>
</dbReference>
<dbReference type="PIRSF" id="PIRSF000171">
    <property type="entry name" value="SDHA_APRA_LASPO"/>
    <property type="match status" value="1"/>
</dbReference>
<evidence type="ECO:0000256" key="5">
    <source>
        <dbReference type="PIRSR" id="PIRSR000171-1"/>
    </source>
</evidence>
<dbReference type="InterPro" id="IPR037099">
    <property type="entry name" value="Fum_R/Succ_DH_flav-like_C_sf"/>
</dbReference>
<dbReference type="PATRIC" id="fig|42256.3.peg.14"/>
<dbReference type="HOGENOM" id="CLU_014312_8_1_11"/>
<dbReference type="Gene3D" id="3.50.50.60">
    <property type="entry name" value="FAD/NAD(P)-binding domain"/>
    <property type="match status" value="1"/>
</dbReference>
<dbReference type="Pfam" id="PF02910">
    <property type="entry name" value="Succ_DH_flav_C"/>
    <property type="match status" value="1"/>
</dbReference>
<dbReference type="InterPro" id="IPR015939">
    <property type="entry name" value="Fum_Rdtase/Succ_DH_flav-like_C"/>
</dbReference>
<protein>
    <submittedName>
        <fullName evidence="8">Succinate dehydrogenase/fumarate reductase flavoprotein subunit</fullName>
    </submittedName>
</protein>
<feature type="active site" description="Proton acceptor" evidence="5">
    <location>
        <position position="265"/>
    </location>
</feature>
<feature type="domain" description="Fumarate reductase/succinate dehydrogenase flavoprotein-like C-terminal" evidence="7">
    <location>
        <begin position="430"/>
        <end position="541"/>
    </location>
</feature>
<accession>A0A023WZA0</accession>
<dbReference type="Pfam" id="PF00890">
    <property type="entry name" value="FAD_binding_2"/>
    <property type="match status" value="1"/>
</dbReference>